<dbReference type="Gene3D" id="1.25.40.10">
    <property type="entry name" value="Tetratricopeptide repeat domain"/>
    <property type="match status" value="5"/>
</dbReference>
<sequence>MSLSRLIRSSAGQKSIFNGKAIHARVIISGSDPDVQIHNHLLTMYAKLGHIDYAQKLFGKMLVRNLVTWTALISAYSQMGLSEKALNCFRLMVLDDGIAPNDYTYVAAISACAQVGALRNGKEIHGRIYRREETVNSFVNNSLVNFYGKCGLLKSARLVFDTIPEINAVSCVSLITSYMQCGENEEGLRIFLRSLRRGVKVNEFSYGSILGACAKLEMLEVGRQVQCLALKCGVKMDQFVLTSLVNFYAKCGELELASRVLREADKPNVEAVTALIGGFVQQGKSREAIDLFQEMLSAGMKPSEQTFAAVLGAFGKEKEIQAGSVNSGHYEAAIGFIRSMLLEGYHPDIYTYSILLSVCGDLPATEWGKQTHCCIIKPGLDSNVVVGSALIDMYAKCGRLNDARKVFNILPGKNLVSWNAMITGYAQHGFGREALEIYDLMLRNGVKPNDITFIGILSSCGHVGALEEALHHFGSMTKDFGVTPRPDHLACIVSLYARKGQIKGAYDFIRRFPGEPNKVVWRCLLSGCVTNKDLELAIYAAEKILIIDPNDASVHVMLSNIYADSNMWSEASQVRKLMDGKTLRKETGYSWA</sequence>
<evidence type="ECO:0000313" key="3">
    <source>
        <dbReference type="EMBL" id="KAL0452079.1"/>
    </source>
</evidence>
<protein>
    <submittedName>
        <fullName evidence="3">Pentatricopeptide repeat-containing protein</fullName>
    </submittedName>
</protein>
<dbReference type="InterPro" id="IPR046960">
    <property type="entry name" value="PPR_At4g14850-like_plant"/>
</dbReference>
<dbReference type="NCBIfam" id="TIGR00756">
    <property type="entry name" value="PPR"/>
    <property type="match status" value="3"/>
</dbReference>
<dbReference type="Pfam" id="PF01535">
    <property type="entry name" value="PPR"/>
    <property type="match status" value="3"/>
</dbReference>
<dbReference type="InterPro" id="IPR011990">
    <property type="entry name" value="TPR-like_helical_dom_sf"/>
</dbReference>
<dbReference type="EMBL" id="JACGWN010000004">
    <property type="protein sequence ID" value="KAL0452079.1"/>
    <property type="molecule type" value="Genomic_DNA"/>
</dbReference>
<feature type="repeat" description="PPR" evidence="2">
    <location>
        <begin position="268"/>
        <end position="302"/>
    </location>
</feature>
<evidence type="ECO:0000256" key="2">
    <source>
        <dbReference type="PROSITE-ProRule" id="PRU00708"/>
    </source>
</evidence>
<feature type="repeat" description="PPR" evidence="2">
    <location>
        <begin position="167"/>
        <end position="201"/>
    </location>
</feature>
<dbReference type="PROSITE" id="PS51375">
    <property type="entry name" value="PPR"/>
    <property type="match status" value="4"/>
</dbReference>
<feature type="repeat" description="PPR" evidence="2">
    <location>
        <begin position="414"/>
        <end position="448"/>
    </location>
</feature>
<reference evidence="3" key="1">
    <citation type="submission" date="2020-06" db="EMBL/GenBank/DDBJ databases">
        <authorList>
            <person name="Li T."/>
            <person name="Hu X."/>
            <person name="Zhang T."/>
            <person name="Song X."/>
            <person name="Zhang H."/>
            <person name="Dai N."/>
            <person name="Sheng W."/>
            <person name="Hou X."/>
            <person name="Wei L."/>
        </authorList>
    </citation>
    <scope>NUCLEOTIDE SEQUENCE</scope>
    <source>
        <strain evidence="3">KEN1</strain>
        <tissue evidence="3">Leaf</tissue>
    </source>
</reference>
<dbReference type="SUPFAM" id="SSF48452">
    <property type="entry name" value="TPR-like"/>
    <property type="match status" value="1"/>
</dbReference>
<dbReference type="GO" id="GO:0009451">
    <property type="term" value="P:RNA modification"/>
    <property type="evidence" value="ECO:0007669"/>
    <property type="project" value="InterPro"/>
</dbReference>
<keyword evidence="1" id="KW-0677">Repeat</keyword>
<name>A0AAW2XE80_9LAMI</name>
<evidence type="ECO:0000256" key="1">
    <source>
        <dbReference type="ARBA" id="ARBA00022737"/>
    </source>
</evidence>
<comment type="caution">
    <text evidence="3">The sequence shown here is derived from an EMBL/GenBank/DDBJ whole genome shotgun (WGS) entry which is preliminary data.</text>
</comment>
<reference evidence="3" key="2">
    <citation type="journal article" date="2024" name="Plant">
        <title>Genomic evolution and insights into agronomic trait innovations of Sesamum species.</title>
        <authorList>
            <person name="Miao H."/>
            <person name="Wang L."/>
            <person name="Qu L."/>
            <person name="Liu H."/>
            <person name="Sun Y."/>
            <person name="Le M."/>
            <person name="Wang Q."/>
            <person name="Wei S."/>
            <person name="Zheng Y."/>
            <person name="Lin W."/>
            <person name="Duan Y."/>
            <person name="Cao H."/>
            <person name="Xiong S."/>
            <person name="Wang X."/>
            <person name="Wei L."/>
            <person name="Li C."/>
            <person name="Ma Q."/>
            <person name="Ju M."/>
            <person name="Zhao R."/>
            <person name="Li G."/>
            <person name="Mu C."/>
            <person name="Tian Q."/>
            <person name="Mei H."/>
            <person name="Zhang T."/>
            <person name="Gao T."/>
            <person name="Zhang H."/>
        </authorList>
    </citation>
    <scope>NUCLEOTIDE SEQUENCE</scope>
    <source>
        <strain evidence="3">KEN1</strain>
    </source>
</reference>
<dbReference type="InterPro" id="IPR002885">
    <property type="entry name" value="PPR_rpt"/>
</dbReference>
<dbReference type="PANTHER" id="PTHR47926">
    <property type="entry name" value="PENTATRICOPEPTIDE REPEAT-CONTAINING PROTEIN"/>
    <property type="match status" value="1"/>
</dbReference>
<proteinExistence type="predicted"/>
<dbReference type="FunFam" id="1.25.40.10:FF:000196">
    <property type="entry name" value="Pentatricopeptide repeat-containing protein At4g14850"/>
    <property type="match status" value="1"/>
</dbReference>
<dbReference type="GO" id="GO:0003723">
    <property type="term" value="F:RNA binding"/>
    <property type="evidence" value="ECO:0007669"/>
    <property type="project" value="InterPro"/>
</dbReference>
<dbReference type="InterPro" id="IPR046848">
    <property type="entry name" value="E_motif"/>
</dbReference>
<dbReference type="FunFam" id="1.25.40.10:FF:000344">
    <property type="entry name" value="Pentatricopeptide repeat-containing protein"/>
    <property type="match status" value="1"/>
</dbReference>
<dbReference type="Pfam" id="PF20431">
    <property type="entry name" value="E_motif"/>
    <property type="match status" value="1"/>
</dbReference>
<accession>A0AAW2XE80</accession>
<organism evidence="3">
    <name type="scientific">Sesamum latifolium</name>
    <dbReference type="NCBI Taxonomy" id="2727402"/>
    <lineage>
        <taxon>Eukaryota</taxon>
        <taxon>Viridiplantae</taxon>
        <taxon>Streptophyta</taxon>
        <taxon>Embryophyta</taxon>
        <taxon>Tracheophyta</taxon>
        <taxon>Spermatophyta</taxon>
        <taxon>Magnoliopsida</taxon>
        <taxon>eudicotyledons</taxon>
        <taxon>Gunneridae</taxon>
        <taxon>Pentapetalae</taxon>
        <taxon>asterids</taxon>
        <taxon>lamiids</taxon>
        <taxon>Lamiales</taxon>
        <taxon>Pedaliaceae</taxon>
        <taxon>Sesamum</taxon>
    </lineage>
</organism>
<dbReference type="Pfam" id="PF13041">
    <property type="entry name" value="PPR_2"/>
    <property type="match status" value="3"/>
</dbReference>
<feature type="repeat" description="PPR" evidence="2">
    <location>
        <begin position="65"/>
        <end position="100"/>
    </location>
</feature>
<dbReference type="PANTHER" id="PTHR47926:SF452">
    <property type="entry name" value="PENTATRICOPEPTIDE REPEAT-CONTAINING PROTEIN"/>
    <property type="match status" value="1"/>
</dbReference>
<dbReference type="AlphaFoldDB" id="A0AAW2XE80"/>
<dbReference type="FunFam" id="1.25.40.10:FF:001093">
    <property type="entry name" value="Pentatricopeptide repeat-containing protein At2g34400"/>
    <property type="match status" value="1"/>
</dbReference>
<gene>
    <name evidence="3" type="ORF">Slati_1186000</name>
</gene>